<dbReference type="InterPro" id="IPR016039">
    <property type="entry name" value="Thiolase-like"/>
</dbReference>
<proteinExistence type="predicted"/>
<dbReference type="HOGENOM" id="CLU_035425_2_1_11"/>
<comment type="caution">
    <text evidence="2">The sequence shown here is derived from an EMBL/GenBank/DDBJ whole genome shotgun (WGS) entry which is preliminary data.</text>
</comment>
<dbReference type="eggNOG" id="COG0183">
    <property type="taxonomic scope" value="Bacteria"/>
</dbReference>
<dbReference type="STRING" id="1343740.M271_46145"/>
<dbReference type="EMBL" id="QYCY01000004">
    <property type="protein sequence ID" value="RLV72573.1"/>
    <property type="molecule type" value="Genomic_DNA"/>
</dbReference>
<dbReference type="Proteomes" id="UP000281594">
    <property type="component" value="Unassembled WGS sequence"/>
</dbReference>
<dbReference type="RefSeq" id="WP_020874074.1">
    <property type="nucleotide sequence ID" value="NC_022785.1"/>
</dbReference>
<dbReference type="CDD" id="cd00829">
    <property type="entry name" value="SCP-x_thiolase"/>
    <property type="match status" value="1"/>
</dbReference>
<dbReference type="PIRSF" id="PIRSF000429">
    <property type="entry name" value="Ac-CoA_Ac_transf"/>
    <property type="match status" value="1"/>
</dbReference>
<dbReference type="NCBIfam" id="NF004811">
    <property type="entry name" value="PRK06158.1"/>
    <property type="match status" value="1"/>
</dbReference>
<reference evidence="2 3" key="1">
    <citation type="journal article" date="2018" name="J. Biol. Chem.">
        <title>Discovery of the actinoplanic acid pathway in Streptomyces rapamycinicus reveals a genetically conserved synergism with rapamycin.</title>
        <authorList>
            <person name="Mrak P."/>
            <person name="Krastel P."/>
            <person name="Pivk Lukancic P."/>
            <person name="Tao J."/>
            <person name="Pistorius D."/>
            <person name="Moore C.M."/>
        </authorList>
    </citation>
    <scope>NUCLEOTIDE SEQUENCE [LARGE SCALE GENOMIC DNA]</scope>
    <source>
        <strain evidence="2 3">NRRL 5491</strain>
    </source>
</reference>
<evidence type="ECO:0000313" key="3">
    <source>
        <dbReference type="Proteomes" id="UP000281594"/>
    </source>
</evidence>
<feature type="domain" description="Thiolase C-terminal" evidence="1">
    <location>
        <begin position="245"/>
        <end position="388"/>
    </location>
</feature>
<dbReference type="Pfam" id="PF22691">
    <property type="entry name" value="Thiolase_C_1"/>
    <property type="match status" value="1"/>
</dbReference>
<dbReference type="PANTHER" id="PTHR42870">
    <property type="entry name" value="ACETYL-COA C-ACETYLTRANSFERASE"/>
    <property type="match status" value="1"/>
</dbReference>
<dbReference type="InterPro" id="IPR002155">
    <property type="entry name" value="Thiolase"/>
</dbReference>
<dbReference type="PANTHER" id="PTHR42870:SF1">
    <property type="entry name" value="NON-SPECIFIC LIPID-TRANSFER PROTEIN-LIKE 2"/>
    <property type="match status" value="1"/>
</dbReference>
<gene>
    <name evidence="2" type="ORF">D3C57_148640</name>
</gene>
<evidence type="ECO:0000313" key="2">
    <source>
        <dbReference type="EMBL" id="RLV72573.1"/>
    </source>
</evidence>
<accession>A0A0A0NTI2</accession>
<organism evidence="2 3">
    <name type="scientific">Streptomyces rapamycinicus (strain ATCC 29253 / DSM 41530 / NRRL 5491 / AYB-994)</name>
    <name type="common">Streptomyces hygroscopicus (strain ATCC 29253)</name>
    <dbReference type="NCBI Taxonomy" id="1343740"/>
    <lineage>
        <taxon>Bacteria</taxon>
        <taxon>Bacillati</taxon>
        <taxon>Actinomycetota</taxon>
        <taxon>Actinomycetes</taxon>
        <taxon>Kitasatosporales</taxon>
        <taxon>Streptomycetaceae</taxon>
        <taxon>Streptomyces</taxon>
        <taxon>Streptomyces violaceusniger group</taxon>
    </lineage>
</organism>
<evidence type="ECO:0000259" key="1">
    <source>
        <dbReference type="Pfam" id="PF22691"/>
    </source>
</evidence>
<dbReference type="KEGG" id="src:M271_46145"/>
<protein>
    <recommendedName>
        <fullName evidence="1">Thiolase C-terminal domain-containing protein</fullName>
    </recommendedName>
</protein>
<name>A0A0A0NTI2_STRRN</name>
<dbReference type="AlphaFoldDB" id="A0A0A0NTI2"/>
<dbReference type="Gene3D" id="3.40.47.10">
    <property type="match status" value="1"/>
</dbReference>
<dbReference type="SUPFAM" id="SSF53901">
    <property type="entry name" value="Thiolase-like"/>
    <property type="match status" value="2"/>
</dbReference>
<dbReference type="InterPro" id="IPR055140">
    <property type="entry name" value="Thiolase_C_2"/>
</dbReference>
<sequence>MPPTQRHYPLRDQVAIVGVAESDLGKTPGHTVFSLQQQAMVTALAEAGLRPRDVDGLMTSGYPYAERQAVSLAEYLGIRPSYVDDTNTGGSGFIAALERAAAAIHCGLCETVLISYGSTQYSSRTRALGGRPAEFGYQFEVPYGLPLPLGGYALAAQRYAHLYGATPADLAEVAVAARQWARLNPKAVRKGDLTVDDVLASPVISSPLRTLDCCLVTDGGGAVVLTSAHRARSLRSDPVLVSGTGYAQSHESVANAAELTDTAARESGRLAFERAGLGPTEVDIAQIYDSFTITVLLSLEDLGFCAKGGAAEFIADGRIRPGGGFALNTSGGGLSYCHPGMFGIFLLIEAVRQLRGEAGERQADTPEVALCHGTGGQLSTAATAILRRDGT</sequence>
<dbReference type="GO" id="GO:0016747">
    <property type="term" value="F:acyltransferase activity, transferring groups other than amino-acyl groups"/>
    <property type="evidence" value="ECO:0007669"/>
    <property type="project" value="InterPro"/>
</dbReference>